<gene>
    <name evidence="2" type="ORF">TIFTF001_032565</name>
</gene>
<comment type="caution">
    <text evidence="2">The sequence shown here is derived from an EMBL/GenBank/DDBJ whole genome shotgun (WGS) entry which is preliminary data.</text>
</comment>
<keyword evidence="3" id="KW-1185">Reference proteome</keyword>
<sequence length="98" mass="10624">MSDLSDDTKNDNLSIEVDITGSSENNDSYESTDYTTDLAGQAGGTPDNLSGILDIPTPTGEPAPTEYVGEGVQWLRQILEFGLTILHDHSFMNKLSDM</sequence>
<dbReference type="AlphaFoldDB" id="A0AA88J5Y1"/>
<name>A0AA88J5Y1_FICCA</name>
<protein>
    <submittedName>
        <fullName evidence="2">Uncharacterized protein</fullName>
    </submittedName>
</protein>
<evidence type="ECO:0000313" key="2">
    <source>
        <dbReference type="EMBL" id="GMN63469.1"/>
    </source>
</evidence>
<dbReference type="EMBL" id="BTGU01000150">
    <property type="protein sequence ID" value="GMN63469.1"/>
    <property type="molecule type" value="Genomic_DNA"/>
</dbReference>
<feature type="compositionally biased region" description="Basic and acidic residues" evidence="1">
    <location>
        <begin position="1"/>
        <end position="10"/>
    </location>
</feature>
<dbReference type="Proteomes" id="UP001187192">
    <property type="component" value="Unassembled WGS sequence"/>
</dbReference>
<feature type="compositionally biased region" description="Polar residues" evidence="1">
    <location>
        <begin position="20"/>
        <end position="35"/>
    </location>
</feature>
<evidence type="ECO:0000256" key="1">
    <source>
        <dbReference type="SAM" id="MobiDB-lite"/>
    </source>
</evidence>
<evidence type="ECO:0000313" key="3">
    <source>
        <dbReference type="Proteomes" id="UP001187192"/>
    </source>
</evidence>
<feature type="region of interest" description="Disordered" evidence="1">
    <location>
        <begin position="1"/>
        <end position="63"/>
    </location>
</feature>
<proteinExistence type="predicted"/>
<reference evidence="2" key="1">
    <citation type="submission" date="2023-07" db="EMBL/GenBank/DDBJ databases">
        <title>draft genome sequence of fig (Ficus carica).</title>
        <authorList>
            <person name="Takahashi T."/>
            <person name="Nishimura K."/>
        </authorList>
    </citation>
    <scope>NUCLEOTIDE SEQUENCE</scope>
</reference>
<accession>A0AA88J5Y1</accession>
<organism evidence="2 3">
    <name type="scientific">Ficus carica</name>
    <name type="common">Common fig</name>
    <dbReference type="NCBI Taxonomy" id="3494"/>
    <lineage>
        <taxon>Eukaryota</taxon>
        <taxon>Viridiplantae</taxon>
        <taxon>Streptophyta</taxon>
        <taxon>Embryophyta</taxon>
        <taxon>Tracheophyta</taxon>
        <taxon>Spermatophyta</taxon>
        <taxon>Magnoliopsida</taxon>
        <taxon>eudicotyledons</taxon>
        <taxon>Gunneridae</taxon>
        <taxon>Pentapetalae</taxon>
        <taxon>rosids</taxon>
        <taxon>fabids</taxon>
        <taxon>Rosales</taxon>
        <taxon>Moraceae</taxon>
        <taxon>Ficeae</taxon>
        <taxon>Ficus</taxon>
    </lineage>
</organism>